<dbReference type="GO" id="GO:0004852">
    <property type="term" value="F:uroporphyrinogen-III synthase activity"/>
    <property type="evidence" value="ECO:0007669"/>
    <property type="project" value="UniProtKB-UniRule"/>
</dbReference>
<dbReference type="InterPro" id="IPR039793">
    <property type="entry name" value="UROS/Hem4"/>
</dbReference>
<evidence type="ECO:0000256" key="6">
    <source>
        <dbReference type="ARBA" id="ARBA00037589"/>
    </source>
</evidence>
<comment type="pathway">
    <text evidence="1 9">Porphyrin-containing compound metabolism; protoporphyrin-IX biosynthesis; coproporphyrinogen-III from 5-aminolevulinate: step 3/4.</text>
</comment>
<gene>
    <name evidence="11" type="ORF">C7457_0414</name>
</gene>
<dbReference type="InterPro" id="IPR036108">
    <property type="entry name" value="4pyrrol_syn_uPrphyn_synt_sf"/>
</dbReference>
<comment type="caution">
    <text evidence="11">The sequence shown here is derived from an EMBL/GenBank/DDBJ whole genome shotgun (WGS) entry which is preliminary data.</text>
</comment>
<dbReference type="InterPro" id="IPR003754">
    <property type="entry name" value="4pyrrol_synth_uPrphyn_synth"/>
</dbReference>
<evidence type="ECO:0000256" key="5">
    <source>
        <dbReference type="ARBA" id="ARBA00023244"/>
    </source>
</evidence>
<name>A0A420W887_9BACT</name>
<keyword evidence="4 9" id="KW-0456">Lyase</keyword>
<evidence type="ECO:0000259" key="10">
    <source>
        <dbReference type="Pfam" id="PF02602"/>
    </source>
</evidence>
<evidence type="ECO:0000313" key="12">
    <source>
        <dbReference type="Proteomes" id="UP000280881"/>
    </source>
</evidence>
<comment type="function">
    <text evidence="6 9">Catalyzes cyclization of the linear tetrapyrrole, hydroxymethylbilane, to the macrocyclic uroporphyrinogen III.</text>
</comment>
<keyword evidence="5 9" id="KW-0627">Porphyrin biosynthesis</keyword>
<dbReference type="GO" id="GO:0006782">
    <property type="term" value="P:protoporphyrinogen IX biosynthetic process"/>
    <property type="evidence" value="ECO:0007669"/>
    <property type="project" value="UniProtKB-UniRule"/>
</dbReference>
<comment type="similarity">
    <text evidence="2 9">Belongs to the uroporphyrinogen-III synthase family.</text>
</comment>
<dbReference type="UniPathway" id="UPA00251">
    <property type="reaction ID" value="UER00320"/>
</dbReference>
<keyword evidence="12" id="KW-1185">Reference proteome</keyword>
<dbReference type="EC" id="4.2.1.75" evidence="3 9"/>
<accession>A0A420W887</accession>
<evidence type="ECO:0000256" key="7">
    <source>
        <dbReference type="ARBA" id="ARBA00040167"/>
    </source>
</evidence>
<evidence type="ECO:0000256" key="3">
    <source>
        <dbReference type="ARBA" id="ARBA00013109"/>
    </source>
</evidence>
<evidence type="ECO:0000256" key="9">
    <source>
        <dbReference type="RuleBase" id="RU366031"/>
    </source>
</evidence>
<dbReference type="PANTHER" id="PTHR38042:SF1">
    <property type="entry name" value="UROPORPHYRINOGEN-III SYNTHASE, CHLOROPLASTIC"/>
    <property type="match status" value="1"/>
</dbReference>
<evidence type="ECO:0000256" key="1">
    <source>
        <dbReference type="ARBA" id="ARBA00004772"/>
    </source>
</evidence>
<sequence length="243" mass="27032">MPVRFFISKELSQEQEERLKEAGVDFLGLSLIKTVPVEFDVSEVLSFRPEYAIFSSRNGVKFFFSRVKPENFRSVKFISVGSSTAAELSKLGFNPVIPDNFSAEGLVELLKGGNLKGRSFLIVRPKKARTLLKDFLLSKGANVLEVVTYQTLPNLEVKDKVLGFFSEKVDYVAFTSPSNFKAFLKVLPRGKEVLSSVKIIPIGHVTEKAIKKEGLSPLPPPSEYTVNGIIEKLLSLEKNSQIS</sequence>
<dbReference type="Proteomes" id="UP000280881">
    <property type="component" value="Unassembled WGS sequence"/>
</dbReference>
<feature type="domain" description="Tetrapyrrole biosynthesis uroporphyrinogen III synthase" evidence="10">
    <location>
        <begin position="16"/>
        <end position="231"/>
    </location>
</feature>
<evidence type="ECO:0000313" key="11">
    <source>
        <dbReference type="EMBL" id="RKQ63540.1"/>
    </source>
</evidence>
<organism evidence="11 12">
    <name type="scientific">Thermovibrio guaymasensis</name>
    <dbReference type="NCBI Taxonomy" id="240167"/>
    <lineage>
        <taxon>Bacteria</taxon>
        <taxon>Pseudomonadati</taxon>
        <taxon>Aquificota</taxon>
        <taxon>Aquificia</taxon>
        <taxon>Desulfurobacteriales</taxon>
        <taxon>Desulfurobacteriaceae</taxon>
        <taxon>Thermovibrio</taxon>
    </lineage>
</organism>
<dbReference type="Pfam" id="PF02602">
    <property type="entry name" value="HEM4"/>
    <property type="match status" value="1"/>
</dbReference>
<evidence type="ECO:0000256" key="8">
    <source>
        <dbReference type="ARBA" id="ARBA00048617"/>
    </source>
</evidence>
<dbReference type="Gene3D" id="3.40.50.10090">
    <property type="match status" value="2"/>
</dbReference>
<evidence type="ECO:0000256" key="4">
    <source>
        <dbReference type="ARBA" id="ARBA00023239"/>
    </source>
</evidence>
<reference evidence="11 12" key="1">
    <citation type="submission" date="2018-10" db="EMBL/GenBank/DDBJ databases">
        <title>Genomic Encyclopedia of Type Strains, Phase IV (KMG-IV): sequencing the most valuable type-strain genomes for metagenomic binning, comparative biology and taxonomic classification.</title>
        <authorList>
            <person name="Goeker M."/>
        </authorList>
    </citation>
    <scope>NUCLEOTIDE SEQUENCE [LARGE SCALE GENOMIC DNA]</scope>
    <source>
        <strain evidence="11 12">DSM 15521</strain>
    </source>
</reference>
<dbReference type="RefSeq" id="WP_121169784.1">
    <property type="nucleotide sequence ID" value="NZ_RBIE01000001.1"/>
</dbReference>
<protein>
    <recommendedName>
        <fullName evidence="7 9">Uroporphyrinogen-III synthase</fullName>
        <ecNumber evidence="3 9">4.2.1.75</ecNumber>
    </recommendedName>
</protein>
<dbReference type="CDD" id="cd06578">
    <property type="entry name" value="HemD"/>
    <property type="match status" value="1"/>
</dbReference>
<dbReference type="GO" id="GO:0006780">
    <property type="term" value="P:uroporphyrinogen III biosynthetic process"/>
    <property type="evidence" value="ECO:0007669"/>
    <property type="project" value="UniProtKB-UniRule"/>
</dbReference>
<comment type="catalytic activity">
    <reaction evidence="8 9">
        <text>hydroxymethylbilane = uroporphyrinogen III + H2O</text>
        <dbReference type="Rhea" id="RHEA:18965"/>
        <dbReference type="ChEBI" id="CHEBI:15377"/>
        <dbReference type="ChEBI" id="CHEBI:57308"/>
        <dbReference type="ChEBI" id="CHEBI:57845"/>
        <dbReference type="EC" id="4.2.1.75"/>
    </reaction>
</comment>
<dbReference type="PANTHER" id="PTHR38042">
    <property type="entry name" value="UROPORPHYRINOGEN-III SYNTHASE, CHLOROPLASTIC"/>
    <property type="match status" value="1"/>
</dbReference>
<evidence type="ECO:0000256" key="2">
    <source>
        <dbReference type="ARBA" id="ARBA00008133"/>
    </source>
</evidence>
<dbReference type="OrthoDB" id="9815856at2"/>
<proteinExistence type="inferred from homology"/>
<dbReference type="SUPFAM" id="SSF69618">
    <property type="entry name" value="HemD-like"/>
    <property type="match status" value="1"/>
</dbReference>
<dbReference type="AlphaFoldDB" id="A0A420W887"/>
<dbReference type="EMBL" id="RBIE01000001">
    <property type="protein sequence ID" value="RKQ63540.1"/>
    <property type="molecule type" value="Genomic_DNA"/>
</dbReference>